<proteinExistence type="predicted"/>
<sequence length="399" mass="45964">MRASDFASMPLRAQEIFGKERLQAVDFVALPSIPQSMRHWINYLDVITVMPDGMSSLRRVRNRGNNSAFNSQQGYTPGHGPFHYQVARRLDHVMNFRLVNVVQNQAPTLGSSVNGNQYMDQAIELRQGLDLLDFALQGLNRAWPLSQGLPMWLCASLRCDNCRLRINLRGFRSKASTQVLCSACRRYLLRNCLLPDSIEVRRRRALGFANDDARVVVPTERRRAVTYPRFVQFKFPKVPTPPCTSCGSVGYRNWHQSNPGQPDERLLCYECYCFQQSFWRPYNTTRKLVLGREPTDREWRRVLNEKESKSAFPHETLLIVQLLRFGNQPFVICGIRGLVDWSHITSLDGTTCDICSFCRRESRYSDGGAASVQEHLAKRYTTQTALFRDLLRSSRPRME</sequence>
<organism evidence="1 2">
    <name type="scientific">Apiospora saccharicola</name>
    <dbReference type="NCBI Taxonomy" id="335842"/>
    <lineage>
        <taxon>Eukaryota</taxon>
        <taxon>Fungi</taxon>
        <taxon>Dikarya</taxon>
        <taxon>Ascomycota</taxon>
        <taxon>Pezizomycotina</taxon>
        <taxon>Sordariomycetes</taxon>
        <taxon>Xylariomycetidae</taxon>
        <taxon>Amphisphaeriales</taxon>
        <taxon>Apiosporaceae</taxon>
        <taxon>Apiospora</taxon>
    </lineage>
</organism>
<dbReference type="Proteomes" id="UP001446871">
    <property type="component" value="Unassembled WGS sequence"/>
</dbReference>
<keyword evidence="2" id="KW-1185">Reference proteome</keyword>
<evidence type="ECO:0000313" key="2">
    <source>
        <dbReference type="Proteomes" id="UP001446871"/>
    </source>
</evidence>
<gene>
    <name evidence="1" type="ORF">PG996_010121</name>
</gene>
<evidence type="ECO:0008006" key="3">
    <source>
        <dbReference type="Google" id="ProtNLM"/>
    </source>
</evidence>
<protein>
    <recommendedName>
        <fullName evidence="3">GATA-type domain-containing protein</fullName>
    </recommendedName>
</protein>
<comment type="caution">
    <text evidence="1">The sequence shown here is derived from an EMBL/GenBank/DDBJ whole genome shotgun (WGS) entry which is preliminary data.</text>
</comment>
<reference evidence="1 2" key="1">
    <citation type="submission" date="2023-01" db="EMBL/GenBank/DDBJ databases">
        <title>Analysis of 21 Apiospora genomes using comparative genomics revels a genus with tremendous synthesis potential of carbohydrate active enzymes and secondary metabolites.</title>
        <authorList>
            <person name="Sorensen T."/>
        </authorList>
    </citation>
    <scope>NUCLEOTIDE SEQUENCE [LARGE SCALE GENOMIC DNA]</scope>
    <source>
        <strain evidence="1 2">CBS 83171</strain>
    </source>
</reference>
<name>A0ABR1UMQ8_9PEZI</name>
<dbReference type="EMBL" id="JAQQWM010000006">
    <property type="protein sequence ID" value="KAK8060191.1"/>
    <property type="molecule type" value="Genomic_DNA"/>
</dbReference>
<accession>A0ABR1UMQ8</accession>
<evidence type="ECO:0000313" key="1">
    <source>
        <dbReference type="EMBL" id="KAK8060191.1"/>
    </source>
</evidence>